<evidence type="ECO:0000313" key="2">
    <source>
        <dbReference type="Proteomes" id="UP000054783"/>
    </source>
</evidence>
<protein>
    <submittedName>
        <fullName evidence="1">Uncharacterized protein</fullName>
    </submittedName>
</protein>
<comment type="caution">
    <text evidence="1">The sequence shown here is derived from an EMBL/GenBank/DDBJ whole genome shotgun (WGS) entry which is preliminary data.</text>
</comment>
<proteinExistence type="predicted"/>
<sequence length="36" mass="4277">MCTRPELEFITNAMKTESTSMYSENYSEHLRNYGEL</sequence>
<keyword evidence="2" id="KW-1185">Reference proteome</keyword>
<dbReference type="Proteomes" id="UP000054783">
    <property type="component" value="Unassembled WGS sequence"/>
</dbReference>
<name>A0A0V0Z0R1_9BILA</name>
<gene>
    <name evidence="1" type="ORF">T12_6087</name>
</gene>
<reference evidence="1 2" key="1">
    <citation type="submission" date="2015-01" db="EMBL/GenBank/DDBJ databases">
        <title>Evolution of Trichinella species and genotypes.</title>
        <authorList>
            <person name="Korhonen P.K."/>
            <person name="Edoardo P."/>
            <person name="Giuseppe L.R."/>
            <person name="Gasser R.B."/>
        </authorList>
    </citation>
    <scope>NUCLEOTIDE SEQUENCE [LARGE SCALE GENOMIC DNA]</scope>
    <source>
        <strain evidence="1">ISS2496</strain>
    </source>
</reference>
<evidence type="ECO:0000313" key="1">
    <source>
        <dbReference type="EMBL" id="KRY06022.1"/>
    </source>
</evidence>
<dbReference type="EMBL" id="JYDQ01000986">
    <property type="protein sequence ID" value="KRY06022.1"/>
    <property type="molecule type" value="Genomic_DNA"/>
</dbReference>
<dbReference type="AlphaFoldDB" id="A0A0V0Z0R1"/>
<accession>A0A0V0Z0R1</accession>
<organism evidence="1 2">
    <name type="scientific">Trichinella patagoniensis</name>
    <dbReference type="NCBI Taxonomy" id="990121"/>
    <lineage>
        <taxon>Eukaryota</taxon>
        <taxon>Metazoa</taxon>
        <taxon>Ecdysozoa</taxon>
        <taxon>Nematoda</taxon>
        <taxon>Enoplea</taxon>
        <taxon>Dorylaimia</taxon>
        <taxon>Trichinellida</taxon>
        <taxon>Trichinellidae</taxon>
        <taxon>Trichinella</taxon>
    </lineage>
</organism>